<feature type="transmembrane region" description="Helical" evidence="1">
    <location>
        <begin position="83"/>
        <end position="104"/>
    </location>
</feature>
<keyword evidence="1" id="KW-1133">Transmembrane helix</keyword>
<name>A0A9D1V4R3_9FIRM</name>
<feature type="transmembrane region" description="Helical" evidence="1">
    <location>
        <begin position="182"/>
        <end position="209"/>
    </location>
</feature>
<keyword evidence="1" id="KW-0472">Membrane</keyword>
<dbReference type="CDD" id="cd16935">
    <property type="entry name" value="HATPase_AgrC-ComD-like"/>
    <property type="match status" value="1"/>
</dbReference>
<feature type="domain" description="Sensor histidine kinase NatK-like C-terminal" evidence="2">
    <location>
        <begin position="322"/>
        <end position="418"/>
    </location>
</feature>
<dbReference type="SUPFAM" id="SSF55874">
    <property type="entry name" value="ATPase domain of HSP90 chaperone/DNA topoisomerase II/histidine kinase"/>
    <property type="match status" value="1"/>
</dbReference>
<comment type="caution">
    <text evidence="3">The sequence shown here is derived from an EMBL/GenBank/DDBJ whole genome shotgun (WGS) entry which is preliminary data.</text>
</comment>
<dbReference type="Gene3D" id="3.30.565.10">
    <property type="entry name" value="Histidine kinase-like ATPase, C-terminal domain"/>
    <property type="match status" value="1"/>
</dbReference>
<feature type="transmembrane region" description="Helical" evidence="1">
    <location>
        <begin position="60"/>
        <end position="76"/>
    </location>
</feature>
<keyword evidence="1" id="KW-0812">Transmembrane</keyword>
<feature type="transmembrane region" description="Helical" evidence="1">
    <location>
        <begin position="36"/>
        <end position="54"/>
    </location>
</feature>
<protein>
    <submittedName>
        <fullName evidence="3">GHKL domain-containing protein</fullName>
    </submittedName>
</protein>
<dbReference type="InterPro" id="IPR036890">
    <property type="entry name" value="HATPase_C_sf"/>
</dbReference>
<dbReference type="Proteomes" id="UP000824193">
    <property type="component" value="Unassembled WGS sequence"/>
</dbReference>
<proteinExistence type="predicted"/>
<organism evidence="3 4">
    <name type="scientific">Candidatus Allofournierella pullicola</name>
    <dbReference type="NCBI Taxonomy" id="2838596"/>
    <lineage>
        <taxon>Bacteria</taxon>
        <taxon>Bacillati</taxon>
        <taxon>Bacillota</taxon>
        <taxon>Clostridia</taxon>
        <taxon>Eubacteriales</taxon>
        <taxon>Oscillospiraceae</taxon>
        <taxon>Allofournierella</taxon>
    </lineage>
</organism>
<dbReference type="AlphaFoldDB" id="A0A9D1V4R3"/>
<reference evidence="3" key="1">
    <citation type="journal article" date="2021" name="PeerJ">
        <title>Extensive microbial diversity within the chicken gut microbiome revealed by metagenomics and culture.</title>
        <authorList>
            <person name="Gilroy R."/>
            <person name="Ravi A."/>
            <person name="Getino M."/>
            <person name="Pursley I."/>
            <person name="Horton D.L."/>
            <person name="Alikhan N.F."/>
            <person name="Baker D."/>
            <person name="Gharbi K."/>
            <person name="Hall N."/>
            <person name="Watson M."/>
            <person name="Adriaenssens E.M."/>
            <person name="Foster-Nyarko E."/>
            <person name="Jarju S."/>
            <person name="Secka A."/>
            <person name="Antonio M."/>
            <person name="Oren A."/>
            <person name="Chaudhuri R.R."/>
            <person name="La Ragione R."/>
            <person name="Hildebrand F."/>
            <person name="Pallen M.J."/>
        </authorList>
    </citation>
    <scope>NUCLEOTIDE SEQUENCE</scope>
    <source>
        <strain evidence="3">2239</strain>
    </source>
</reference>
<dbReference type="InterPro" id="IPR032834">
    <property type="entry name" value="NatK-like_C"/>
</dbReference>
<evidence type="ECO:0000313" key="4">
    <source>
        <dbReference type="Proteomes" id="UP000824193"/>
    </source>
</evidence>
<sequence length="421" mass="45565">MDGALLILLSLGCSACIGTPAFLLCRPFADLRGRRWQKALMLLGLGYMGSLPIWVGDPNLLYALPVFLAAFVLCTRGDIAGRLAVAAVFFCLIMSLSALIDNYAAEVLWGGVTSDVFALLLRAMVLTGIWLALKKRLPEQPVNLSPRLWRLVLGLAAMPLCSLAAAVLLSGGGEHSPQVDRLALSLGLAVLPVALVTSVLLLFSITVLAEHETLEQARRLASLREVYYQSLRARESQVRQLRHDLRNHLSVLGGLLEQQRWAEATAYLDELGRQEGLRGPVRFCENEAANVVLAVKAAELEQAGVRADFRAELPPSLPLADTDLCALLGNALDNAREGAARCPDPWVRLRCRQDKGLFMLQVENPVAGPVDPDLATTKADRTAHGFGIPGMREIAQRCGGTLQAGEEQGNFRLVVCLPGLI</sequence>
<evidence type="ECO:0000313" key="3">
    <source>
        <dbReference type="EMBL" id="HIX06077.1"/>
    </source>
</evidence>
<evidence type="ECO:0000259" key="2">
    <source>
        <dbReference type="Pfam" id="PF14501"/>
    </source>
</evidence>
<gene>
    <name evidence="3" type="ORF">H9865_08265</name>
</gene>
<evidence type="ECO:0000256" key="1">
    <source>
        <dbReference type="SAM" id="Phobius"/>
    </source>
</evidence>
<feature type="transmembrane region" description="Helical" evidence="1">
    <location>
        <begin position="116"/>
        <end position="133"/>
    </location>
</feature>
<dbReference type="Pfam" id="PF14501">
    <property type="entry name" value="HATPase_c_5"/>
    <property type="match status" value="1"/>
</dbReference>
<accession>A0A9D1V4R3</accession>
<reference evidence="3" key="2">
    <citation type="submission" date="2021-04" db="EMBL/GenBank/DDBJ databases">
        <authorList>
            <person name="Gilroy R."/>
        </authorList>
    </citation>
    <scope>NUCLEOTIDE SEQUENCE</scope>
    <source>
        <strain evidence="3">2239</strain>
    </source>
</reference>
<feature type="transmembrane region" description="Helical" evidence="1">
    <location>
        <begin position="148"/>
        <end position="170"/>
    </location>
</feature>
<dbReference type="EMBL" id="DXFW01000024">
    <property type="protein sequence ID" value="HIX06077.1"/>
    <property type="molecule type" value="Genomic_DNA"/>
</dbReference>
<feature type="transmembrane region" description="Helical" evidence="1">
    <location>
        <begin position="6"/>
        <end position="24"/>
    </location>
</feature>